<evidence type="ECO:0000313" key="3">
    <source>
        <dbReference type="Proteomes" id="UP000694888"/>
    </source>
</evidence>
<sequence length="486" mass="52989">MFFSEWQEGVLANDTEEVCYGDVVCEDECCHDMDFGIPYCCSKYTGFIYLGLMVGGGVIIAVLVIACYVFMRRTERELEAAARLEAAKASSRNGSRETLTSDTDQTDLDSTGGDANDNNRARPPPAYSDVMRTFTRCHSCDVAGSSTRVMRADFDVIGMLARQHSEGSQMGGGLPPLVDVAALLARHRQEAEQMQNSSSLPPLMSTDVLESKLPTYEECVVTRRSEPGGACEYSIRENFVRSKELDEAQYRLEQCSDGAGEETEESVRNVEDGAVESEDIGSPKLASDVTTSDTAERELDVVREREAEEPAAVQSCQHENEGERIRSQSDQNSNEQTNESDAVTVSTQKEGENDSVEDNPSQTAQGTDDSDTNTKSIAEENNNDESDDVSTSDDVPKDTEESTSEKDIKDNGVDKSPALDSANLHHSNHGEPGELSSPEGKAIPNSLETDQNEIKCDDTSMAAVSMAMETSENQAKDDSDESENKI</sequence>
<evidence type="ECO:0000313" key="4">
    <source>
        <dbReference type="RefSeq" id="XP_012941159.1"/>
    </source>
</evidence>
<feature type="region of interest" description="Disordered" evidence="1">
    <location>
        <begin position="255"/>
        <end position="453"/>
    </location>
</feature>
<accession>A0ABM1A5E2</accession>
<feature type="region of interest" description="Disordered" evidence="1">
    <location>
        <begin position="91"/>
        <end position="127"/>
    </location>
</feature>
<organism evidence="3 4">
    <name type="scientific">Aplysia californica</name>
    <name type="common">California sea hare</name>
    <dbReference type="NCBI Taxonomy" id="6500"/>
    <lineage>
        <taxon>Eukaryota</taxon>
        <taxon>Metazoa</taxon>
        <taxon>Spiralia</taxon>
        <taxon>Lophotrochozoa</taxon>
        <taxon>Mollusca</taxon>
        <taxon>Gastropoda</taxon>
        <taxon>Heterobranchia</taxon>
        <taxon>Euthyneura</taxon>
        <taxon>Tectipleura</taxon>
        <taxon>Aplysiida</taxon>
        <taxon>Aplysioidea</taxon>
        <taxon>Aplysiidae</taxon>
        <taxon>Aplysia</taxon>
    </lineage>
</organism>
<keyword evidence="2" id="KW-0812">Transmembrane</keyword>
<feature type="compositionally biased region" description="Low complexity" evidence="1">
    <location>
        <begin position="98"/>
        <end position="114"/>
    </location>
</feature>
<feature type="compositionally biased region" description="Basic and acidic residues" evidence="1">
    <location>
        <begin position="394"/>
        <end position="413"/>
    </location>
</feature>
<proteinExistence type="predicted"/>
<keyword evidence="2" id="KW-0472">Membrane</keyword>
<evidence type="ECO:0000256" key="2">
    <source>
        <dbReference type="SAM" id="Phobius"/>
    </source>
</evidence>
<dbReference type="RefSeq" id="XP_012941159.1">
    <property type="nucleotide sequence ID" value="XM_013085705.1"/>
</dbReference>
<feature type="region of interest" description="Disordered" evidence="1">
    <location>
        <begin position="467"/>
        <end position="486"/>
    </location>
</feature>
<protein>
    <submittedName>
        <fullName evidence="4">Otolith matrix protein OMM-64</fullName>
    </submittedName>
</protein>
<keyword evidence="2" id="KW-1133">Transmembrane helix</keyword>
<feature type="compositionally biased region" description="Acidic residues" evidence="1">
    <location>
        <begin position="381"/>
        <end position="391"/>
    </location>
</feature>
<reference evidence="4" key="1">
    <citation type="submission" date="2025-08" db="UniProtKB">
        <authorList>
            <consortium name="RefSeq"/>
        </authorList>
    </citation>
    <scope>IDENTIFICATION</scope>
</reference>
<evidence type="ECO:0000256" key="1">
    <source>
        <dbReference type="SAM" id="MobiDB-lite"/>
    </source>
</evidence>
<feature type="compositionally biased region" description="Basic and acidic residues" evidence="1">
    <location>
        <begin position="474"/>
        <end position="486"/>
    </location>
</feature>
<dbReference type="GeneID" id="106012526"/>
<name>A0ABM1A5E2_APLCA</name>
<feature type="compositionally biased region" description="Polar residues" evidence="1">
    <location>
        <begin position="358"/>
        <end position="367"/>
    </location>
</feature>
<gene>
    <name evidence="4" type="primary">LOC106012526</name>
</gene>
<feature type="compositionally biased region" description="Basic and acidic residues" evidence="1">
    <location>
        <begin position="294"/>
        <end position="308"/>
    </location>
</feature>
<keyword evidence="3" id="KW-1185">Reference proteome</keyword>
<feature type="transmembrane region" description="Helical" evidence="2">
    <location>
        <begin position="47"/>
        <end position="71"/>
    </location>
</feature>
<feature type="compositionally biased region" description="Basic and acidic residues" evidence="1">
    <location>
        <begin position="318"/>
        <end position="327"/>
    </location>
</feature>
<dbReference type="Proteomes" id="UP000694888">
    <property type="component" value="Unplaced"/>
</dbReference>
<feature type="compositionally biased region" description="Polar residues" evidence="1">
    <location>
        <begin position="328"/>
        <end position="348"/>
    </location>
</feature>